<dbReference type="SUPFAM" id="SSF52266">
    <property type="entry name" value="SGNH hydrolase"/>
    <property type="match status" value="1"/>
</dbReference>
<feature type="chain" id="PRO_5022896651" description="GDSL-like Lipase/Acylhydrolase" evidence="1">
    <location>
        <begin position="20"/>
        <end position="387"/>
    </location>
</feature>
<dbReference type="OrthoDB" id="5723142at2"/>
<protein>
    <recommendedName>
        <fullName evidence="4">GDSL-like Lipase/Acylhydrolase</fullName>
    </recommendedName>
</protein>
<dbReference type="InterPro" id="IPR036514">
    <property type="entry name" value="SGNH_hydro_sf"/>
</dbReference>
<proteinExistence type="predicted"/>
<dbReference type="Proteomes" id="UP000315010">
    <property type="component" value="Unassembled WGS sequence"/>
</dbReference>
<evidence type="ECO:0000313" key="2">
    <source>
        <dbReference type="EMBL" id="TWT82439.1"/>
    </source>
</evidence>
<evidence type="ECO:0008006" key="4">
    <source>
        <dbReference type="Google" id="ProtNLM"/>
    </source>
</evidence>
<dbReference type="AlphaFoldDB" id="A0A5C5Z4X1"/>
<gene>
    <name evidence="2" type="ORF">CA13_39020</name>
</gene>
<evidence type="ECO:0000313" key="3">
    <source>
        <dbReference type="Proteomes" id="UP000315010"/>
    </source>
</evidence>
<dbReference type="RefSeq" id="WP_146398946.1">
    <property type="nucleotide sequence ID" value="NZ_SJPJ01000001.1"/>
</dbReference>
<keyword evidence="3" id="KW-1185">Reference proteome</keyword>
<dbReference type="InterPro" id="IPR001087">
    <property type="entry name" value="GDSL"/>
</dbReference>
<accession>A0A5C5Z4X1</accession>
<dbReference type="EMBL" id="SJPJ01000001">
    <property type="protein sequence ID" value="TWT82439.1"/>
    <property type="molecule type" value="Genomic_DNA"/>
</dbReference>
<name>A0A5C5Z4X1_9BACT</name>
<evidence type="ECO:0000256" key="1">
    <source>
        <dbReference type="SAM" id="SignalP"/>
    </source>
</evidence>
<organism evidence="2 3">
    <name type="scientific">Novipirellula herctigrandis</name>
    <dbReference type="NCBI Taxonomy" id="2527986"/>
    <lineage>
        <taxon>Bacteria</taxon>
        <taxon>Pseudomonadati</taxon>
        <taxon>Planctomycetota</taxon>
        <taxon>Planctomycetia</taxon>
        <taxon>Pirellulales</taxon>
        <taxon>Pirellulaceae</taxon>
        <taxon>Novipirellula</taxon>
    </lineage>
</organism>
<keyword evidence="1" id="KW-0732">Signal</keyword>
<dbReference type="Gene3D" id="3.40.50.1110">
    <property type="entry name" value="SGNH hydrolase"/>
    <property type="match status" value="1"/>
</dbReference>
<comment type="caution">
    <text evidence="2">The sequence shown here is derived from an EMBL/GenBank/DDBJ whole genome shotgun (WGS) entry which is preliminary data.</text>
</comment>
<dbReference type="Pfam" id="PF00657">
    <property type="entry name" value="Lipase_GDSL"/>
    <property type="match status" value="1"/>
</dbReference>
<reference evidence="2 3" key="1">
    <citation type="submission" date="2019-02" db="EMBL/GenBank/DDBJ databases">
        <title>Deep-cultivation of Planctomycetes and their phenomic and genomic characterization uncovers novel biology.</title>
        <authorList>
            <person name="Wiegand S."/>
            <person name="Jogler M."/>
            <person name="Boedeker C."/>
            <person name="Pinto D."/>
            <person name="Vollmers J."/>
            <person name="Rivas-Marin E."/>
            <person name="Kohn T."/>
            <person name="Peeters S.H."/>
            <person name="Heuer A."/>
            <person name="Rast P."/>
            <person name="Oberbeckmann S."/>
            <person name="Bunk B."/>
            <person name="Jeske O."/>
            <person name="Meyerdierks A."/>
            <person name="Storesund J.E."/>
            <person name="Kallscheuer N."/>
            <person name="Luecker S."/>
            <person name="Lage O.M."/>
            <person name="Pohl T."/>
            <person name="Merkel B.J."/>
            <person name="Hornburger P."/>
            <person name="Mueller R.-W."/>
            <person name="Bruemmer F."/>
            <person name="Labrenz M."/>
            <person name="Spormann A.M."/>
            <person name="Op Den Camp H."/>
            <person name="Overmann J."/>
            <person name="Amann R."/>
            <person name="Jetten M.S.M."/>
            <person name="Mascher T."/>
            <person name="Medema M.H."/>
            <person name="Devos D.P."/>
            <person name="Kaster A.-K."/>
            <person name="Ovreas L."/>
            <person name="Rohde M."/>
            <person name="Galperin M.Y."/>
            <person name="Jogler C."/>
        </authorList>
    </citation>
    <scope>NUCLEOTIDE SEQUENCE [LARGE SCALE GENOMIC DNA]</scope>
    <source>
        <strain evidence="2 3">CA13</strain>
    </source>
</reference>
<feature type="signal peptide" evidence="1">
    <location>
        <begin position="1"/>
        <end position="19"/>
    </location>
</feature>
<sequence precursor="true">MRCLYSLMVMFLCGSMAQAQLKMGAVGDSLLDEHFDQTGFGVSLGYSMNALELMRAESQIDLGLIDDWGDTRGTGYEYNWALAGSTTGSLITSGQHLNFAAQIPTAGITKAVLIVGSNDLFPAIPNLDLLNDGPSGPYQAIYEGLSTTSQIQDFASQAVNDVITAAQTIRATGVDLIVASAPDYGITPVAKRLYPDAAQRDLVDDVMELYNVNAIQRLTTEVGVPVVDLYTLTKDMWGDHGQENNIFTIGGVDFDLEGTGGVDLDQLLQLGTFSGTPTDDVADAFVHDGFHPNTGINGLFANVFMTAFNQEFNDNFMLFSEEEILALGGPTLEAQYDQDTLASSLAGKSYADYVISPAAVPEPRAVVLLVGMATVAAIHRTRKKIKD</sequence>
<dbReference type="GO" id="GO:0016788">
    <property type="term" value="F:hydrolase activity, acting on ester bonds"/>
    <property type="evidence" value="ECO:0007669"/>
    <property type="project" value="InterPro"/>
</dbReference>